<gene>
    <name evidence="4" type="ORF">FEM48_Zijuj09G0199200</name>
</gene>
<evidence type="ECO:0000256" key="1">
    <source>
        <dbReference type="ARBA" id="ARBA00007606"/>
    </source>
</evidence>
<protein>
    <recommendedName>
        <fullName evidence="3">Legume lectin domain-containing protein</fullName>
    </recommendedName>
</protein>
<sequence>MKCMALSIEMKSMAFYLLCGLVHSLRKIMLLDITENLLKDWSFSLNSLESNEWDPPVEHVAINKNSLTSAVYSPWNASSHSGDNINASIAQNAATKNLSVNWKFKASAELKETTSLSYQIDLKEVLPQWVTIGFSAATDLLCGRPTHPAQFRLSAPLCGGPPHPLSEKDVSAHGLDVESLELKDVEEFNKHHIVELLETTEEENIPKDEYGHHVLELEAKSVEDE</sequence>
<dbReference type="Pfam" id="PF00139">
    <property type="entry name" value="Lectin_legB"/>
    <property type="match status" value="1"/>
</dbReference>
<comment type="caution">
    <text evidence="4">The sequence shown here is derived from an EMBL/GenBank/DDBJ whole genome shotgun (WGS) entry which is preliminary data.</text>
</comment>
<dbReference type="AlphaFoldDB" id="A0A978UV03"/>
<accession>A0A978UV03</accession>
<keyword evidence="2" id="KW-0430">Lectin</keyword>
<feature type="domain" description="Legume lectin" evidence="3">
    <location>
        <begin position="48"/>
        <end position="139"/>
    </location>
</feature>
<comment type="similarity">
    <text evidence="1">Belongs to the leguminous lectin family.</text>
</comment>
<dbReference type="PANTHER" id="PTHR32401">
    <property type="entry name" value="CONCANAVALIN A-LIKE LECTIN FAMILY PROTEIN"/>
    <property type="match status" value="1"/>
</dbReference>
<evidence type="ECO:0000313" key="5">
    <source>
        <dbReference type="Proteomes" id="UP000813462"/>
    </source>
</evidence>
<dbReference type="PROSITE" id="PS00308">
    <property type="entry name" value="LECTIN_LEGUME_ALPHA"/>
    <property type="match status" value="1"/>
</dbReference>
<dbReference type="SUPFAM" id="SSF49899">
    <property type="entry name" value="Concanavalin A-like lectins/glucanases"/>
    <property type="match status" value="1"/>
</dbReference>
<dbReference type="EMBL" id="JAEACU010000009">
    <property type="protein sequence ID" value="KAH7518703.1"/>
    <property type="molecule type" value="Genomic_DNA"/>
</dbReference>
<dbReference type="Proteomes" id="UP000813462">
    <property type="component" value="Unassembled WGS sequence"/>
</dbReference>
<dbReference type="InterPro" id="IPR001220">
    <property type="entry name" value="Legume_lectin_dom"/>
</dbReference>
<proteinExistence type="inferred from homology"/>
<evidence type="ECO:0000256" key="2">
    <source>
        <dbReference type="ARBA" id="ARBA00022734"/>
    </source>
</evidence>
<dbReference type="GO" id="GO:0030246">
    <property type="term" value="F:carbohydrate binding"/>
    <property type="evidence" value="ECO:0007669"/>
    <property type="project" value="UniProtKB-KW"/>
</dbReference>
<reference evidence="4" key="1">
    <citation type="journal article" date="2021" name="Front. Plant Sci.">
        <title>Chromosome-Scale Genome Assembly for Chinese Sour Jujube and Insights Into Its Genome Evolution and Domestication Signature.</title>
        <authorList>
            <person name="Shen L.-Y."/>
            <person name="Luo H."/>
            <person name="Wang X.-L."/>
            <person name="Wang X.-M."/>
            <person name="Qiu X.-J."/>
            <person name="Liu H."/>
            <person name="Zhou S.-S."/>
            <person name="Jia K.-H."/>
            <person name="Nie S."/>
            <person name="Bao Y.-T."/>
            <person name="Zhang R.-G."/>
            <person name="Yun Q.-Z."/>
            <person name="Chai Y.-H."/>
            <person name="Lu J.-Y."/>
            <person name="Li Y."/>
            <person name="Zhao S.-W."/>
            <person name="Mao J.-F."/>
            <person name="Jia S.-G."/>
            <person name="Mao Y.-M."/>
        </authorList>
    </citation>
    <scope>NUCLEOTIDE SEQUENCE</scope>
    <source>
        <strain evidence="4">AT0</strain>
        <tissue evidence="4">Leaf</tissue>
    </source>
</reference>
<evidence type="ECO:0000259" key="3">
    <source>
        <dbReference type="Pfam" id="PF00139"/>
    </source>
</evidence>
<dbReference type="InterPro" id="IPR013320">
    <property type="entry name" value="ConA-like_dom_sf"/>
</dbReference>
<evidence type="ECO:0000313" key="4">
    <source>
        <dbReference type="EMBL" id="KAH7518703.1"/>
    </source>
</evidence>
<dbReference type="Gene3D" id="2.60.120.200">
    <property type="match status" value="1"/>
</dbReference>
<dbReference type="InterPro" id="IPR050258">
    <property type="entry name" value="Leguminous_Lectin"/>
</dbReference>
<name>A0A978UV03_ZIZJJ</name>
<dbReference type="InterPro" id="IPR000985">
    <property type="entry name" value="Lectin_LegA_CS"/>
</dbReference>
<dbReference type="PANTHER" id="PTHR32401:SF47">
    <property type="entry name" value="LEGUME LECTIN DOMAIN-CONTAINING PROTEIN"/>
    <property type="match status" value="1"/>
</dbReference>
<organism evidence="4 5">
    <name type="scientific">Ziziphus jujuba var. spinosa</name>
    <dbReference type="NCBI Taxonomy" id="714518"/>
    <lineage>
        <taxon>Eukaryota</taxon>
        <taxon>Viridiplantae</taxon>
        <taxon>Streptophyta</taxon>
        <taxon>Embryophyta</taxon>
        <taxon>Tracheophyta</taxon>
        <taxon>Spermatophyta</taxon>
        <taxon>Magnoliopsida</taxon>
        <taxon>eudicotyledons</taxon>
        <taxon>Gunneridae</taxon>
        <taxon>Pentapetalae</taxon>
        <taxon>rosids</taxon>
        <taxon>fabids</taxon>
        <taxon>Rosales</taxon>
        <taxon>Rhamnaceae</taxon>
        <taxon>Paliureae</taxon>
        <taxon>Ziziphus</taxon>
    </lineage>
</organism>